<evidence type="ECO:0000313" key="3">
    <source>
        <dbReference type="Proteomes" id="UP000177506"/>
    </source>
</evidence>
<proteinExistence type="predicted"/>
<comment type="caution">
    <text evidence="2">The sequence shown here is derived from an EMBL/GenBank/DDBJ whole genome shotgun (WGS) entry which is preliminary data.</text>
</comment>
<name>A0A1G1STX6_9BACT</name>
<gene>
    <name evidence="2" type="ORF">BEN49_02710</name>
</gene>
<protein>
    <recommendedName>
        <fullName evidence="1">Transposase DDE domain-containing protein</fullName>
    </recommendedName>
</protein>
<evidence type="ECO:0000313" key="2">
    <source>
        <dbReference type="EMBL" id="OGX82084.1"/>
    </source>
</evidence>
<dbReference type="EMBL" id="MDZA01000437">
    <property type="protein sequence ID" value="OGX82084.1"/>
    <property type="molecule type" value="Genomic_DNA"/>
</dbReference>
<dbReference type="AlphaFoldDB" id="A0A1G1STX6"/>
<feature type="domain" description="Transposase DDE" evidence="1">
    <location>
        <begin position="93"/>
        <end position="214"/>
    </location>
</feature>
<dbReference type="Pfam" id="PF13751">
    <property type="entry name" value="DDE_Tnp_1_6"/>
    <property type="match status" value="1"/>
</dbReference>
<dbReference type="PANTHER" id="PTHR33408:SF2">
    <property type="entry name" value="TRANSPOSASE DDE DOMAIN-CONTAINING PROTEIN"/>
    <property type="match status" value="1"/>
</dbReference>
<accession>A0A1G1STX6</accession>
<organism evidence="2 3">
    <name type="scientific">Hymenobacter coccineus</name>
    <dbReference type="NCBI Taxonomy" id="1908235"/>
    <lineage>
        <taxon>Bacteria</taxon>
        <taxon>Pseudomonadati</taxon>
        <taxon>Bacteroidota</taxon>
        <taxon>Cytophagia</taxon>
        <taxon>Cytophagales</taxon>
        <taxon>Hymenobacteraceae</taxon>
        <taxon>Hymenobacter</taxon>
    </lineage>
</organism>
<keyword evidence="3" id="KW-1185">Reference proteome</keyword>
<dbReference type="PANTHER" id="PTHR33408">
    <property type="entry name" value="TRANSPOSASE"/>
    <property type="match status" value="1"/>
</dbReference>
<dbReference type="InterPro" id="IPR025668">
    <property type="entry name" value="Tnp_DDE_dom"/>
</dbReference>
<dbReference type="Proteomes" id="UP000177506">
    <property type="component" value="Unassembled WGS sequence"/>
</dbReference>
<evidence type="ECO:0000259" key="1">
    <source>
        <dbReference type="Pfam" id="PF13751"/>
    </source>
</evidence>
<sequence>MDTAAGVISHIQADFADGRDSAHLPALVRGLRARFTRNELTLRDLVADAGYSTGFNYAYLEQRRITPWIPAFGAYKPEVAGFAYDPAQDTYGCPASKRLWFRAYRVTEDGNWSKLYRASYQDCQQCPLRPTCVPGAQYKQLVRSAFDAAYRRAWHRQRTRAGQHMRRVRQRTVEPVFRHFLYHYGLRRVATKGRAAAHKIMLLSALAYNLKKLLRHQPKQVVSLALALRPERQGPTSRLLSSWLLTGYLNSGRSLN</sequence>
<reference evidence="2 3" key="1">
    <citation type="submission" date="2016-08" db="EMBL/GenBank/DDBJ databases">
        <title>Hymenobacter coccineus sp. nov., Hymenobacter lapidarius sp. nov. and Hymenobacter glacialis sp. nov., isolated from Antarctic soil.</title>
        <authorList>
            <person name="Sedlacek I."/>
            <person name="Kralova S."/>
            <person name="Kyrova K."/>
            <person name="Maslanova I."/>
            <person name="Stankova E."/>
            <person name="Vrbovska V."/>
            <person name="Nemec M."/>
            <person name="Bartak M."/>
            <person name="Svec P."/>
            <person name="Busse H.-J."/>
            <person name="Pantucek R."/>
        </authorList>
    </citation>
    <scope>NUCLEOTIDE SEQUENCE [LARGE SCALE GENOMIC DNA]</scope>
    <source>
        <strain evidence="2 3">CCM 8649</strain>
    </source>
</reference>